<dbReference type="InterPro" id="IPR016032">
    <property type="entry name" value="Sig_transdc_resp-reg_C-effctor"/>
</dbReference>
<sequence length="199" mass="22594">MTENNYRILAIDDHPIVLQGIQALATELHNVSCTTKTDIRLEDLPEDSAFDLCILDLGLCGKQSGDFIARLRTRMPSCRILVYTMHEEPWIADELVGLDVEGAVSKNSPLNELRKAIHALRDGRRYYDPTFAQLMRPSTCNGLTWQETQVLKHIMNGLSNVEIARTMSLSINTIKTHRRKIMQKLEASNVMQLMNKINS</sequence>
<dbReference type="InterPro" id="IPR011006">
    <property type="entry name" value="CheY-like_superfamily"/>
</dbReference>
<feature type="modified residue" description="4-aspartylphosphate" evidence="3">
    <location>
        <position position="56"/>
    </location>
</feature>
<dbReference type="InterPro" id="IPR036388">
    <property type="entry name" value="WH-like_DNA-bd_sf"/>
</dbReference>
<evidence type="ECO:0000256" key="1">
    <source>
        <dbReference type="ARBA" id="ARBA00022553"/>
    </source>
</evidence>
<dbReference type="Pfam" id="PF00196">
    <property type="entry name" value="GerE"/>
    <property type="match status" value="1"/>
</dbReference>
<dbReference type="Pfam" id="PF00072">
    <property type="entry name" value="Response_reg"/>
    <property type="match status" value="1"/>
</dbReference>
<dbReference type="PROSITE" id="PS50110">
    <property type="entry name" value="RESPONSE_REGULATORY"/>
    <property type="match status" value="1"/>
</dbReference>
<gene>
    <name evidence="6" type="ORF">H9785_11375</name>
</gene>
<protein>
    <submittedName>
        <fullName evidence="6">Response regulator transcription factor</fullName>
    </submittedName>
</protein>
<reference evidence="6" key="1">
    <citation type="journal article" date="2021" name="PeerJ">
        <title>Extensive microbial diversity within the chicken gut microbiome revealed by metagenomics and culture.</title>
        <authorList>
            <person name="Gilroy R."/>
            <person name="Ravi A."/>
            <person name="Getino M."/>
            <person name="Pursley I."/>
            <person name="Horton D.L."/>
            <person name="Alikhan N.F."/>
            <person name="Baker D."/>
            <person name="Gharbi K."/>
            <person name="Hall N."/>
            <person name="Watson M."/>
            <person name="Adriaenssens E.M."/>
            <person name="Foster-Nyarko E."/>
            <person name="Jarju S."/>
            <person name="Secka A."/>
            <person name="Antonio M."/>
            <person name="Oren A."/>
            <person name="Chaudhuri R.R."/>
            <person name="La Ragione R."/>
            <person name="Hildebrand F."/>
            <person name="Pallen M.J."/>
        </authorList>
    </citation>
    <scope>NUCLEOTIDE SEQUENCE</scope>
    <source>
        <strain evidence="6">ChiHecec1B25-7008</strain>
    </source>
</reference>
<dbReference type="EMBL" id="DWZE01000138">
    <property type="protein sequence ID" value="HJA84551.1"/>
    <property type="molecule type" value="Genomic_DNA"/>
</dbReference>
<evidence type="ECO:0000313" key="6">
    <source>
        <dbReference type="EMBL" id="HJA84551.1"/>
    </source>
</evidence>
<evidence type="ECO:0000256" key="3">
    <source>
        <dbReference type="PROSITE-ProRule" id="PRU00169"/>
    </source>
</evidence>
<dbReference type="Gene3D" id="1.10.10.10">
    <property type="entry name" value="Winged helix-like DNA-binding domain superfamily/Winged helix DNA-binding domain"/>
    <property type="match status" value="1"/>
</dbReference>
<dbReference type="CDD" id="cd06170">
    <property type="entry name" value="LuxR_C_like"/>
    <property type="match status" value="1"/>
</dbReference>
<organism evidence="6 7">
    <name type="scientific">Candidatus Bacteroides intestinavium</name>
    <dbReference type="NCBI Taxonomy" id="2838469"/>
    <lineage>
        <taxon>Bacteria</taxon>
        <taxon>Pseudomonadati</taxon>
        <taxon>Bacteroidota</taxon>
        <taxon>Bacteroidia</taxon>
        <taxon>Bacteroidales</taxon>
        <taxon>Bacteroidaceae</taxon>
        <taxon>Bacteroides</taxon>
    </lineage>
</organism>
<evidence type="ECO:0000259" key="5">
    <source>
        <dbReference type="PROSITE" id="PS50110"/>
    </source>
</evidence>
<dbReference type="InterPro" id="IPR001789">
    <property type="entry name" value="Sig_transdc_resp-reg_receiver"/>
</dbReference>
<dbReference type="SMART" id="SM00448">
    <property type="entry name" value="REC"/>
    <property type="match status" value="1"/>
</dbReference>
<dbReference type="Proteomes" id="UP000823860">
    <property type="component" value="Unassembled WGS sequence"/>
</dbReference>
<comment type="caution">
    <text evidence="6">The sequence shown here is derived from an EMBL/GenBank/DDBJ whole genome shotgun (WGS) entry which is preliminary data.</text>
</comment>
<dbReference type="GO" id="GO:0006355">
    <property type="term" value="P:regulation of DNA-templated transcription"/>
    <property type="evidence" value="ECO:0007669"/>
    <property type="project" value="InterPro"/>
</dbReference>
<keyword evidence="2" id="KW-0238">DNA-binding</keyword>
<accession>A0A9D2HUF4</accession>
<dbReference type="InterPro" id="IPR039420">
    <property type="entry name" value="WalR-like"/>
</dbReference>
<feature type="domain" description="Response regulatory" evidence="5">
    <location>
        <begin position="7"/>
        <end position="121"/>
    </location>
</feature>
<evidence type="ECO:0000259" key="4">
    <source>
        <dbReference type="PROSITE" id="PS50043"/>
    </source>
</evidence>
<dbReference type="PROSITE" id="PS50043">
    <property type="entry name" value="HTH_LUXR_2"/>
    <property type="match status" value="1"/>
</dbReference>
<feature type="domain" description="HTH luxR-type" evidence="4">
    <location>
        <begin position="136"/>
        <end position="199"/>
    </location>
</feature>
<evidence type="ECO:0000313" key="7">
    <source>
        <dbReference type="Proteomes" id="UP000823860"/>
    </source>
</evidence>
<dbReference type="GO" id="GO:0003677">
    <property type="term" value="F:DNA binding"/>
    <property type="evidence" value="ECO:0007669"/>
    <property type="project" value="UniProtKB-KW"/>
</dbReference>
<name>A0A9D2HUF4_9BACE</name>
<dbReference type="PANTHER" id="PTHR43214:SF17">
    <property type="entry name" value="TRANSCRIPTIONAL REGULATORY PROTEIN RCSB"/>
    <property type="match status" value="1"/>
</dbReference>
<dbReference type="InterPro" id="IPR000792">
    <property type="entry name" value="Tscrpt_reg_LuxR_C"/>
</dbReference>
<dbReference type="SMART" id="SM00421">
    <property type="entry name" value="HTH_LUXR"/>
    <property type="match status" value="1"/>
</dbReference>
<dbReference type="PANTHER" id="PTHR43214">
    <property type="entry name" value="TWO-COMPONENT RESPONSE REGULATOR"/>
    <property type="match status" value="1"/>
</dbReference>
<dbReference type="AlphaFoldDB" id="A0A9D2HUF4"/>
<dbReference type="Gene3D" id="3.40.50.2300">
    <property type="match status" value="1"/>
</dbReference>
<reference evidence="6" key="2">
    <citation type="submission" date="2021-04" db="EMBL/GenBank/DDBJ databases">
        <authorList>
            <person name="Gilroy R."/>
        </authorList>
    </citation>
    <scope>NUCLEOTIDE SEQUENCE</scope>
    <source>
        <strain evidence="6">ChiHecec1B25-7008</strain>
    </source>
</reference>
<dbReference type="PRINTS" id="PR00038">
    <property type="entry name" value="HTHLUXR"/>
</dbReference>
<dbReference type="CDD" id="cd17535">
    <property type="entry name" value="REC_NarL-like"/>
    <property type="match status" value="1"/>
</dbReference>
<evidence type="ECO:0000256" key="2">
    <source>
        <dbReference type="ARBA" id="ARBA00023125"/>
    </source>
</evidence>
<keyword evidence="1 3" id="KW-0597">Phosphoprotein</keyword>
<dbReference type="GO" id="GO:0000160">
    <property type="term" value="P:phosphorelay signal transduction system"/>
    <property type="evidence" value="ECO:0007669"/>
    <property type="project" value="InterPro"/>
</dbReference>
<proteinExistence type="predicted"/>
<dbReference type="SUPFAM" id="SSF46894">
    <property type="entry name" value="C-terminal effector domain of the bipartite response regulators"/>
    <property type="match status" value="1"/>
</dbReference>
<dbReference type="SUPFAM" id="SSF52172">
    <property type="entry name" value="CheY-like"/>
    <property type="match status" value="1"/>
</dbReference>
<dbReference type="InterPro" id="IPR058245">
    <property type="entry name" value="NreC/VraR/RcsB-like_REC"/>
</dbReference>